<dbReference type="InterPro" id="IPR001444">
    <property type="entry name" value="Flag_bb_rod_N"/>
</dbReference>
<dbReference type="NCBIfam" id="TIGR03506">
    <property type="entry name" value="FlgEFG_subfam"/>
    <property type="match status" value="1"/>
</dbReference>
<dbReference type="SUPFAM" id="SSF117143">
    <property type="entry name" value="Flagellar hook protein flgE"/>
    <property type="match status" value="1"/>
</dbReference>
<evidence type="ECO:0000259" key="9">
    <source>
        <dbReference type="Pfam" id="PF22692"/>
    </source>
</evidence>
<dbReference type="Pfam" id="PF22692">
    <property type="entry name" value="LlgE_F_G_D1"/>
    <property type="match status" value="1"/>
</dbReference>
<dbReference type="Pfam" id="PF00460">
    <property type="entry name" value="Flg_bb_rod"/>
    <property type="match status" value="1"/>
</dbReference>
<evidence type="ECO:0000256" key="5">
    <source>
        <dbReference type="RuleBase" id="RU362116"/>
    </source>
</evidence>
<dbReference type="Proteomes" id="UP000035503">
    <property type="component" value="Chromosome"/>
</dbReference>
<evidence type="ECO:0000313" key="10">
    <source>
        <dbReference type="EMBL" id="AKK20376.1"/>
    </source>
</evidence>
<comment type="similarity">
    <text evidence="2 5">Belongs to the flagella basal body rod proteins family.</text>
</comment>
<keyword evidence="11" id="KW-1185">Reference proteome</keyword>
<dbReference type="KEGG" id="lau:G293_03750"/>
<evidence type="ECO:0000259" key="7">
    <source>
        <dbReference type="Pfam" id="PF06429"/>
    </source>
</evidence>
<dbReference type="PROSITE" id="PS00588">
    <property type="entry name" value="FLAGELLA_BB_ROD"/>
    <property type="match status" value="1"/>
</dbReference>
<sequence>MGILGTMKTAMSGMDAQSNRISAVSDNIANVNTIGYKRTSVAFSTLVFPSSSNSHFSGGIEVSEKEMISEQGSLTNTGSNTDLAIQGKGFFIVKNRDGINCLTRSGDFHVNNGGFLENTSGSILLGYPVKNMTSPWVANSFQGLEQMNVKNFELNAQSTTSGIIAANLDKDAAVVARENSPKNNKKDAEYTHKNSFSSYDTLGSPVIYDLYYTKVGDKTWDISIFRQDQTTKHVFPYKNAPLRSVEVSFDPITGNLDDSSPKEISFNDNTSGVNHPIKIDISKTTQLAGGFIPQQCEINGHAPGKPKDFYVSKDGYVSVVYDDGTRVPIYRMAIASVPSEDNLRILDGNTYIPTRESGELSISFPGKNQNGEIFSGALETANVDIASELTELIEAQRNYAVNSKVFQTGSDLMDILISLKR</sequence>
<evidence type="ECO:0000256" key="4">
    <source>
        <dbReference type="ARBA" id="ARBA00023143"/>
    </source>
</evidence>
<reference evidence="10 11" key="1">
    <citation type="journal article" date="2015" name="Genome Announc.">
        <title>Complete Genome Sequence of 'Candidatus Liberibacter africanus,' a Bacterium Associated with Citrus Huanglongbing.</title>
        <authorList>
            <person name="Lin H."/>
            <person name="Pietersen G."/>
            <person name="Han C."/>
            <person name="Read D.A."/>
            <person name="Lou B."/>
            <person name="Gupta G."/>
            <person name="Civerolo E.L."/>
        </authorList>
    </citation>
    <scope>NUCLEOTIDE SEQUENCE [LARGE SCALE GENOMIC DNA]</scope>
    <source>
        <strain evidence="10 11">PTSAPSY</strain>
    </source>
</reference>
<organism evidence="10 11">
    <name type="scientific">Candidatus Liberibacter africanus PTSAPSY</name>
    <dbReference type="NCBI Taxonomy" id="1277257"/>
    <lineage>
        <taxon>Bacteria</taxon>
        <taxon>Pseudomonadati</taxon>
        <taxon>Pseudomonadota</taxon>
        <taxon>Alphaproteobacteria</taxon>
        <taxon>Hyphomicrobiales</taxon>
        <taxon>Rhizobiaceae</taxon>
        <taxon>Liberibacter</taxon>
    </lineage>
</organism>
<dbReference type="InterPro" id="IPR011491">
    <property type="entry name" value="FlgE_D2"/>
</dbReference>
<comment type="subcellular location">
    <subcellularLocation>
        <location evidence="1 5">Bacterial flagellum basal body</location>
    </subcellularLocation>
</comment>
<dbReference type="GO" id="GO:0009425">
    <property type="term" value="C:bacterial-type flagellum basal body"/>
    <property type="evidence" value="ECO:0007669"/>
    <property type="project" value="UniProtKB-SubCell"/>
</dbReference>
<gene>
    <name evidence="10" type="primary">flgE</name>
    <name evidence="10" type="ORF">G293_03750</name>
</gene>
<dbReference type="STRING" id="1277257.G293_03750"/>
<dbReference type="Pfam" id="PF07559">
    <property type="entry name" value="FlgE_D2"/>
    <property type="match status" value="1"/>
</dbReference>
<dbReference type="InterPro" id="IPR010930">
    <property type="entry name" value="Flg_bb/hook_C_dom"/>
</dbReference>
<evidence type="ECO:0000313" key="11">
    <source>
        <dbReference type="Proteomes" id="UP000035503"/>
    </source>
</evidence>
<dbReference type="InterPro" id="IPR053967">
    <property type="entry name" value="LlgE_F_G-like_D1"/>
</dbReference>
<dbReference type="PATRIC" id="fig|1277257.4.peg.805"/>
<dbReference type="Gene3D" id="2.60.98.20">
    <property type="entry name" value="Flagellar hook protein FlgE"/>
    <property type="match status" value="1"/>
</dbReference>
<dbReference type="OrthoDB" id="8372879at2"/>
<accession>A0A0G3I3A6</accession>
<feature type="domain" description="Flagellar hook protein FlgE/F/G-like D1" evidence="9">
    <location>
        <begin position="84"/>
        <end position="131"/>
    </location>
</feature>
<dbReference type="InterPro" id="IPR037925">
    <property type="entry name" value="FlgE/F/G-like"/>
</dbReference>
<dbReference type="AlphaFoldDB" id="A0A0G3I3A6"/>
<evidence type="ECO:0000256" key="3">
    <source>
        <dbReference type="ARBA" id="ARBA00019015"/>
    </source>
</evidence>
<dbReference type="Pfam" id="PF06429">
    <property type="entry name" value="Flg_bbr_C"/>
    <property type="match status" value="1"/>
</dbReference>
<dbReference type="GO" id="GO:0071978">
    <property type="term" value="P:bacterial-type flagellum-dependent swarming motility"/>
    <property type="evidence" value="ECO:0007669"/>
    <property type="project" value="TreeGrafter"/>
</dbReference>
<keyword evidence="10" id="KW-0282">Flagellum</keyword>
<keyword evidence="10" id="KW-0966">Cell projection</keyword>
<feature type="domain" description="Flagellar basal body rod protein N-terminal" evidence="6">
    <location>
        <begin position="7"/>
        <end position="37"/>
    </location>
</feature>
<dbReference type="EMBL" id="CP004021">
    <property type="protein sequence ID" value="AKK20376.1"/>
    <property type="molecule type" value="Genomic_DNA"/>
</dbReference>
<keyword evidence="10" id="KW-0969">Cilium</keyword>
<proteinExistence type="inferred from homology"/>
<dbReference type="PANTHER" id="PTHR30435">
    <property type="entry name" value="FLAGELLAR PROTEIN"/>
    <property type="match status" value="1"/>
</dbReference>
<evidence type="ECO:0000259" key="8">
    <source>
        <dbReference type="Pfam" id="PF07559"/>
    </source>
</evidence>
<evidence type="ECO:0000259" key="6">
    <source>
        <dbReference type="Pfam" id="PF00460"/>
    </source>
</evidence>
<dbReference type="InterPro" id="IPR019776">
    <property type="entry name" value="Flagellar_basal_body_rod_CS"/>
</dbReference>
<evidence type="ECO:0000256" key="2">
    <source>
        <dbReference type="ARBA" id="ARBA00009677"/>
    </source>
</evidence>
<name>A0A0G3I3A6_LIBAF</name>
<feature type="domain" description="Flagellar hook protein FlgE D2" evidence="8">
    <location>
        <begin position="167"/>
        <end position="301"/>
    </location>
</feature>
<dbReference type="RefSeq" id="WP_047264368.1">
    <property type="nucleotide sequence ID" value="NZ_CP004021.1"/>
</dbReference>
<dbReference type="PANTHER" id="PTHR30435:SF19">
    <property type="entry name" value="FLAGELLAR BASAL-BODY ROD PROTEIN FLGG"/>
    <property type="match status" value="1"/>
</dbReference>
<keyword evidence="4 5" id="KW-0975">Bacterial flagellum</keyword>
<feature type="domain" description="Flagellar basal-body/hook protein C-terminal" evidence="7">
    <location>
        <begin position="375"/>
        <end position="419"/>
    </location>
</feature>
<dbReference type="InterPro" id="IPR037058">
    <property type="entry name" value="Falgellar_hook_FlgE_sf"/>
</dbReference>
<evidence type="ECO:0000256" key="1">
    <source>
        <dbReference type="ARBA" id="ARBA00004117"/>
    </source>
</evidence>
<dbReference type="InterPro" id="IPR020013">
    <property type="entry name" value="Flagellar_FlgE/F/G"/>
</dbReference>
<protein>
    <recommendedName>
        <fullName evidence="3">Flagellar hook protein FlgE</fullName>
    </recommendedName>
</protein>